<dbReference type="RefSeq" id="WP_257448734.1">
    <property type="nucleotide sequence ID" value="NZ_JANIPJ010000013.1"/>
</dbReference>
<evidence type="ECO:0000313" key="3">
    <source>
        <dbReference type="Proteomes" id="UP001141950"/>
    </source>
</evidence>
<feature type="domain" description="AraC effector-binding" evidence="1">
    <location>
        <begin position="1"/>
        <end position="158"/>
    </location>
</feature>
<comment type="caution">
    <text evidence="2">The sequence shown here is derived from an EMBL/GenBank/DDBJ whole genome shotgun (WGS) entry which is preliminary data.</text>
</comment>
<evidence type="ECO:0000259" key="1">
    <source>
        <dbReference type="SMART" id="SM00871"/>
    </source>
</evidence>
<proteinExistence type="predicted"/>
<name>A0A9X2MSW3_9BACL</name>
<organism evidence="2 3">
    <name type="scientific">Paenibacillus soyae</name>
    <dbReference type="NCBI Taxonomy" id="2969249"/>
    <lineage>
        <taxon>Bacteria</taxon>
        <taxon>Bacillati</taxon>
        <taxon>Bacillota</taxon>
        <taxon>Bacilli</taxon>
        <taxon>Bacillales</taxon>
        <taxon>Paenibacillaceae</taxon>
        <taxon>Paenibacillus</taxon>
    </lineage>
</organism>
<dbReference type="InterPro" id="IPR011256">
    <property type="entry name" value="Reg_factor_effector_dom_sf"/>
</dbReference>
<keyword evidence="3" id="KW-1185">Reference proteome</keyword>
<dbReference type="Proteomes" id="UP001141950">
    <property type="component" value="Unassembled WGS sequence"/>
</dbReference>
<evidence type="ECO:0000313" key="2">
    <source>
        <dbReference type="EMBL" id="MCR2805845.1"/>
    </source>
</evidence>
<dbReference type="Pfam" id="PF06445">
    <property type="entry name" value="GyrI-like"/>
    <property type="match status" value="1"/>
</dbReference>
<accession>A0A9X2MSW3</accession>
<dbReference type="InterPro" id="IPR010499">
    <property type="entry name" value="AraC_E-bd"/>
</dbReference>
<gene>
    <name evidence="2" type="ORF">NQZ67_18340</name>
</gene>
<dbReference type="Gene3D" id="3.20.80.10">
    <property type="entry name" value="Regulatory factor, effector binding domain"/>
    <property type="match status" value="1"/>
</dbReference>
<dbReference type="InterPro" id="IPR029442">
    <property type="entry name" value="GyrI-like"/>
</dbReference>
<dbReference type="SMART" id="SM00871">
    <property type="entry name" value="AraC_E_bind"/>
    <property type="match status" value="1"/>
</dbReference>
<sequence length="167" mass="19007">MEVKIVQTGTITAYIGVRASSAMSDLGESVARAFDELLSRRDEIMNIKNPQVTYGITPPNYKGNAGSVDFYCCFEVEPIGNVPHGMVHLHLLPRMYTVTHYAGPSNLTEEAYDYTSRWIKENGFAYDDVAYYIERYDEKTIFEADDARSEIQIFCPVKRVEKEVDPE</sequence>
<protein>
    <submittedName>
        <fullName evidence="2">GyrI-like domain-containing protein</fullName>
    </submittedName>
</protein>
<dbReference type="EMBL" id="JANIPJ010000013">
    <property type="protein sequence ID" value="MCR2805845.1"/>
    <property type="molecule type" value="Genomic_DNA"/>
</dbReference>
<dbReference type="AlphaFoldDB" id="A0A9X2MSW3"/>
<reference evidence="2" key="1">
    <citation type="submission" date="2022-08" db="EMBL/GenBank/DDBJ databases">
        <title>The genomic sequence of strain Paenibacillus sp. SCIV0701.</title>
        <authorList>
            <person name="Zhao H."/>
        </authorList>
    </citation>
    <scope>NUCLEOTIDE SEQUENCE</scope>
    <source>
        <strain evidence="2">SCIV0701</strain>
    </source>
</reference>
<dbReference type="SUPFAM" id="SSF55136">
    <property type="entry name" value="Probable bacterial effector-binding domain"/>
    <property type="match status" value="1"/>
</dbReference>